<name>A0A6G1BQX9_9ORYZ</name>
<dbReference type="EMBL" id="SPHZ02000011">
    <property type="protein sequence ID" value="KAF0890785.1"/>
    <property type="molecule type" value="Genomic_DNA"/>
</dbReference>
<reference evidence="2 3" key="1">
    <citation type="submission" date="2019-11" db="EMBL/GenBank/DDBJ databases">
        <title>Whole genome sequence of Oryza granulata.</title>
        <authorList>
            <person name="Li W."/>
        </authorList>
    </citation>
    <scope>NUCLEOTIDE SEQUENCE [LARGE SCALE GENOMIC DNA]</scope>
    <source>
        <strain evidence="3">cv. Menghai</strain>
        <tissue evidence="2">Leaf</tissue>
    </source>
</reference>
<evidence type="ECO:0000256" key="1">
    <source>
        <dbReference type="SAM" id="MobiDB-lite"/>
    </source>
</evidence>
<dbReference type="AlphaFoldDB" id="A0A6G1BQX9"/>
<organism evidence="2 3">
    <name type="scientific">Oryza meyeriana var. granulata</name>
    <dbReference type="NCBI Taxonomy" id="110450"/>
    <lineage>
        <taxon>Eukaryota</taxon>
        <taxon>Viridiplantae</taxon>
        <taxon>Streptophyta</taxon>
        <taxon>Embryophyta</taxon>
        <taxon>Tracheophyta</taxon>
        <taxon>Spermatophyta</taxon>
        <taxon>Magnoliopsida</taxon>
        <taxon>Liliopsida</taxon>
        <taxon>Poales</taxon>
        <taxon>Poaceae</taxon>
        <taxon>BOP clade</taxon>
        <taxon>Oryzoideae</taxon>
        <taxon>Oryzeae</taxon>
        <taxon>Oryzinae</taxon>
        <taxon>Oryza</taxon>
        <taxon>Oryza meyeriana</taxon>
    </lineage>
</organism>
<proteinExistence type="predicted"/>
<sequence>MVTEIDGTRRWRAFQQAIAETGHGWHRHGEETWGRRSSGSDWGTTKWRQREKEKGKGTTTMAMAVSR</sequence>
<comment type="caution">
    <text evidence="2">The sequence shown here is derived from an EMBL/GenBank/DDBJ whole genome shotgun (WGS) entry which is preliminary data.</text>
</comment>
<dbReference type="Proteomes" id="UP000479710">
    <property type="component" value="Unassembled WGS sequence"/>
</dbReference>
<gene>
    <name evidence="2" type="ORF">E2562_004271</name>
</gene>
<evidence type="ECO:0000313" key="2">
    <source>
        <dbReference type="EMBL" id="KAF0890785.1"/>
    </source>
</evidence>
<feature type="region of interest" description="Disordered" evidence="1">
    <location>
        <begin position="25"/>
        <end position="67"/>
    </location>
</feature>
<protein>
    <submittedName>
        <fullName evidence="2">Uncharacterized protein</fullName>
    </submittedName>
</protein>
<keyword evidence="3" id="KW-1185">Reference proteome</keyword>
<accession>A0A6G1BQX9</accession>
<evidence type="ECO:0000313" key="3">
    <source>
        <dbReference type="Proteomes" id="UP000479710"/>
    </source>
</evidence>